<evidence type="ECO:0000259" key="21">
    <source>
        <dbReference type="PROSITE" id="PS50113"/>
    </source>
</evidence>
<feature type="domain" description="PAC" evidence="21">
    <location>
        <begin position="760"/>
        <end position="811"/>
    </location>
</feature>
<evidence type="ECO:0000259" key="18">
    <source>
        <dbReference type="PROSITE" id="PS50109"/>
    </source>
</evidence>
<dbReference type="CDD" id="cd06225">
    <property type="entry name" value="HAMP"/>
    <property type="match status" value="1"/>
</dbReference>
<feature type="domain" description="Response regulatory" evidence="19">
    <location>
        <begin position="1331"/>
        <end position="1447"/>
    </location>
</feature>
<keyword evidence="9" id="KW-0418">Kinase</keyword>
<feature type="domain" description="PAS" evidence="20">
    <location>
        <begin position="684"/>
        <end position="729"/>
    </location>
</feature>
<feature type="domain" description="PAS" evidence="20">
    <location>
        <begin position="547"/>
        <end position="618"/>
    </location>
</feature>
<dbReference type="InterPro" id="IPR001610">
    <property type="entry name" value="PAC"/>
</dbReference>
<evidence type="ECO:0000313" key="25">
    <source>
        <dbReference type="Proteomes" id="UP000663570"/>
    </source>
</evidence>
<dbReference type="InterPro" id="IPR013655">
    <property type="entry name" value="PAS_fold_3"/>
</dbReference>
<feature type="domain" description="PAS" evidence="20">
    <location>
        <begin position="808"/>
        <end position="854"/>
    </location>
</feature>
<dbReference type="CDD" id="cd00082">
    <property type="entry name" value="HisKA"/>
    <property type="match status" value="1"/>
</dbReference>
<dbReference type="Gene3D" id="2.10.70.100">
    <property type="match status" value="1"/>
</dbReference>
<evidence type="ECO:0000256" key="9">
    <source>
        <dbReference type="ARBA" id="ARBA00022777"/>
    </source>
</evidence>
<dbReference type="SMART" id="SM00091">
    <property type="entry name" value="PAS"/>
    <property type="match status" value="4"/>
</dbReference>
<comment type="catalytic activity">
    <reaction evidence="1">
        <text>ATP + protein L-histidine = ADP + protein N-phospho-L-histidine.</text>
        <dbReference type="EC" id="2.7.13.3"/>
    </reaction>
</comment>
<dbReference type="InterPro" id="IPR005467">
    <property type="entry name" value="His_kinase_dom"/>
</dbReference>
<dbReference type="CDD" id="cd00088">
    <property type="entry name" value="HPT"/>
    <property type="match status" value="1"/>
</dbReference>
<evidence type="ECO:0000256" key="11">
    <source>
        <dbReference type="ARBA" id="ARBA00022989"/>
    </source>
</evidence>
<evidence type="ECO:0000259" key="23">
    <source>
        <dbReference type="PROSITE" id="PS50894"/>
    </source>
</evidence>
<evidence type="ECO:0000256" key="3">
    <source>
        <dbReference type="ARBA" id="ARBA00012438"/>
    </source>
</evidence>
<comment type="subcellular location">
    <subcellularLocation>
        <location evidence="2">Cell membrane</location>
        <topology evidence="2">Multi-pass membrane protein</topology>
    </subcellularLocation>
</comment>
<evidence type="ECO:0000256" key="16">
    <source>
        <dbReference type="SAM" id="Coils"/>
    </source>
</evidence>
<dbReference type="InterPro" id="IPR000014">
    <property type="entry name" value="PAS"/>
</dbReference>
<evidence type="ECO:0000259" key="22">
    <source>
        <dbReference type="PROSITE" id="PS50885"/>
    </source>
</evidence>
<dbReference type="InterPro" id="IPR036641">
    <property type="entry name" value="HPT_dom_sf"/>
</dbReference>
<dbReference type="SUPFAM" id="SSF158472">
    <property type="entry name" value="HAMP domain-like"/>
    <property type="match status" value="1"/>
</dbReference>
<evidence type="ECO:0000256" key="1">
    <source>
        <dbReference type="ARBA" id="ARBA00000085"/>
    </source>
</evidence>
<evidence type="ECO:0000256" key="4">
    <source>
        <dbReference type="ARBA" id="ARBA00022475"/>
    </source>
</evidence>
<dbReference type="Proteomes" id="UP000663570">
    <property type="component" value="Chromosome"/>
</dbReference>
<evidence type="ECO:0000256" key="17">
    <source>
        <dbReference type="SAM" id="Phobius"/>
    </source>
</evidence>
<keyword evidence="8" id="KW-0547">Nucleotide-binding</keyword>
<dbReference type="InterPro" id="IPR035965">
    <property type="entry name" value="PAS-like_dom_sf"/>
</dbReference>
<dbReference type="RefSeq" id="WP_206254669.1">
    <property type="nucleotide sequence ID" value="NZ_CP071060.1"/>
</dbReference>
<dbReference type="Pfam" id="PF00072">
    <property type="entry name" value="Response_reg"/>
    <property type="match status" value="1"/>
</dbReference>
<dbReference type="InterPro" id="IPR011006">
    <property type="entry name" value="CheY-like_superfamily"/>
</dbReference>
<evidence type="ECO:0000259" key="20">
    <source>
        <dbReference type="PROSITE" id="PS50112"/>
    </source>
</evidence>
<dbReference type="Pfam" id="PF01627">
    <property type="entry name" value="Hpt"/>
    <property type="match status" value="1"/>
</dbReference>
<dbReference type="PROSITE" id="PS50894">
    <property type="entry name" value="HPT"/>
    <property type="match status" value="1"/>
</dbReference>
<evidence type="ECO:0000256" key="7">
    <source>
        <dbReference type="ARBA" id="ARBA00022692"/>
    </source>
</evidence>
<dbReference type="PRINTS" id="PR00344">
    <property type="entry name" value="BCTRLSENSOR"/>
</dbReference>
<dbReference type="PANTHER" id="PTHR45339">
    <property type="entry name" value="HYBRID SIGNAL TRANSDUCTION HISTIDINE KINASE J"/>
    <property type="match status" value="1"/>
</dbReference>
<evidence type="ECO:0000256" key="6">
    <source>
        <dbReference type="ARBA" id="ARBA00022679"/>
    </source>
</evidence>
<evidence type="ECO:0000256" key="10">
    <source>
        <dbReference type="ARBA" id="ARBA00022840"/>
    </source>
</evidence>
<dbReference type="InterPro" id="IPR001789">
    <property type="entry name" value="Sig_transdc_resp-reg_receiver"/>
</dbReference>
<dbReference type="EMBL" id="CP071060">
    <property type="protein sequence ID" value="QSI77131.1"/>
    <property type="molecule type" value="Genomic_DNA"/>
</dbReference>
<feature type="modified residue" description="4-aspartylphosphate" evidence="15">
    <location>
        <position position="1380"/>
    </location>
</feature>
<protein>
    <recommendedName>
        <fullName evidence="3">histidine kinase</fullName>
        <ecNumber evidence="3">2.7.13.3</ecNumber>
    </recommendedName>
</protein>
<dbReference type="InterPro" id="IPR008207">
    <property type="entry name" value="Sig_transdc_His_kin_Hpt_dom"/>
</dbReference>
<name>A0ABX7M8A7_9RHOO</name>
<keyword evidence="5 15" id="KW-0597">Phosphoprotein</keyword>
<dbReference type="NCBIfam" id="TIGR00229">
    <property type="entry name" value="sensory_box"/>
    <property type="match status" value="4"/>
</dbReference>
<gene>
    <name evidence="24" type="ORF">JY500_00320</name>
</gene>
<feature type="domain" description="HAMP" evidence="22">
    <location>
        <begin position="346"/>
        <end position="398"/>
    </location>
</feature>
<feature type="domain" description="HPt" evidence="23">
    <location>
        <begin position="1506"/>
        <end position="1605"/>
    </location>
</feature>
<dbReference type="Pfam" id="PF13426">
    <property type="entry name" value="PAS_9"/>
    <property type="match status" value="1"/>
</dbReference>
<dbReference type="CDD" id="cd16922">
    <property type="entry name" value="HATPase_EvgS-ArcB-TorS-like"/>
    <property type="match status" value="1"/>
</dbReference>
<dbReference type="SMART" id="SM00387">
    <property type="entry name" value="HATPase_c"/>
    <property type="match status" value="1"/>
</dbReference>
<feature type="domain" description="PAC" evidence="21">
    <location>
        <begin position="494"/>
        <end position="546"/>
    </location>
</feature>
<dbReference type="SUPFAM" id="SSF47384">
    <property type="entry name" value="Homodimeric domain of signal transducing histidine kinase"/>
    <property type="match status" value="1"/>
</dbReference>
<dbReference type="EC" id="2.7.13.3" evidence="3"/>
<keyword evidence="11 17" id="KW-1133">Transmembrane helix</keyword>
<dbReference type="Gene3D" id="3.30.565.10">
    <property type="entry name" value="Histidine kinase-like ATPase, C-terminal domain"/>
    <property type="match status" value="1"/>
</dbReference>
<keyword evidence="12" id="KW-0902">Two-component regulatory system</keyword>
<dbReference type="Pfam" id="PF00512">
    <property type="entry name" value="HisKA"/>
    <property type="match status" value="1"/>
</dbReference>
<dbReference type="Pfam" id="PF00672">
    <property type="entry name" value="HAMP"/>
    <property type="match status" value="1"/>
</dbReference>
<feature type="coiled-coil region" evidence="16">
    <location>
        <begin position="662"/>
        <end position="689"/>
    </location>
</feature>
<dbReference type="Pfam" id="PF08447">
    <property type="entry name" value="PAS_3"/>
    <property type="match status" value="1"/>
</dbReference>
<dbReference type="CDD" id="cd00130">
    <property type="entry name" value="PAS"/>
    <property type="match status" value="4"/>
</dbReference>
<reference evidence="24 25" key="1">
    <citation type="submission" date="2021-02" db="EMBL/GenBank/DDBJ databases">
        <title>Niveibacterium changnyeongensis HC41.</title>
        <authorList>
            <person name="Kang M."/>
        </authorList>
    </citation>
    <scope>NUCLEOTIDE SEQUENCE [LARGE SCALE GENOMIC DNA]</scope>
    <source>
        <strain evidence="24 25">HC41</strain>
    </source>
</reference>
<proteinExistence type="predicted"/>
<feature type="domain" description="PAC" evidence="21">
    <location>
        <begin position="881"/>
        <end position="933"/>
    </location>
</feature>
<keyword evidence="7 17" id="KW-0812">Transmembrane</keyword>
<dbReference type="PROSITE" id="PS50885">
    <property type="entry name" value="HAMP"/>
    <property type="match status" value="1"/>
</dbReference>
<dbReference type="SUPFAM" id="SSF52172">
    <property type="entry name" value="CheY-like"/>
    <property type="match status" value="1"/>
</dbReference>
<dbReference type="InterPro" id="IPR000700">
    <property type="entry name" value="PAS-assoc_C"/>
</dbReference>
<dbReference type="PROSITE" id="PS50109">
    <property type="entry name" value="HIS_KIN"/>
    <property type="match status" value="1"/>
</dbReference>
<evidence type="ECO:0000256" key="5">
    <source>
        <dbReference type="ARBA" id="ARBA00022553"/>
    </source>
</evidence>
<dbReference type="PANTHER" id="PTHR45339:SF1">
    <property type="entry name" value="HYBRID SIGNAL TRANSDUCTION HISTIDINE KINASE J"/>
    <property type="match status" value="1"/>
</dbReference>
<dbReference type="Gene3D" id="1.10.287.130">
    <property type="match status" value="1"/>
</dbReference>
<dbReference type="CDD" id="cd18774">
    <property type="entry name" value="PDC2_HK_sensor"/>
    <property type="match status" value="1"/>
</dbReference>
<dbReference type="PROSITE" id="PS50113">
    <property type="entry name" value="PAC"/>
    <property type="match status" value="3"/>
</dbReference>
<dbReference type="SMART" id="SM00086">
    <property type="entry name" value="PAC"/>
    <property type="match status" value="3"/>
</dbReference>
<dbReference type="SUPFAM" id="SSF55874">
    <property type="entry name" value="ATPase domain of HSP90 chaperone/DNA topoisomerase II/histidine kinase"/>
    <property type="match status" value="1"/>
</dbReference>
<sequence>MVGSTPKPRLFSSIRARLLGWLLLSSLVPTALTAYFVISSLEEQIGSATGQRMDEVAQGRERALRAWIEQVLNDGRVFAALPATAQCLESLSRALDRGDADSADYRKRDAECLATLNFIGLSFLYDVMLVDRDGRVVMSQQKETPPSTSLFVGAATSGATRLAQGLHTAIDEQGASFVPHEMYAPTGAESAFATIPIVRGAEVLGVLVLQLNNREFLRPLEAGMADTRSGELLLLRREGKGEVLVLTPPRGHPELAFTQRFNLAGTRGLSLQAALAGPAGRGLTQGDRGEPVFAAWRPLPDYGWGLVARIGAEEALAPVRAIKLALLPIVAGLLLATAAIAIVLGWRLVRPLQRFTAFSREVAAGNLGGEVGYAGHDELGELASTLNAMSARLAYSTASLQRAKGMLEVRVAERTAELTEKAQNLEAAERVANLGHWETDWRNGRRYWSPQVYRILGLRPGNPDPAAFRQRIHKDDRALVSEVIERACADGKRFSIEFRLAMDDGSIRWVREEGDTALDDEGRPAKSVGIVIDITERQLAEQALRRSEASARSVLEAAQEGIIIISRADRSILYANPAAERMFGRGKDELLGFPTTVLYPEDARKQVEAEFSALIRAHGGRASNLPAVRSNGERFVVDIFASEIRYEERAAMFGFFTDVTELRAAEAERARLEQELIEARALRAEVRAETILDAVDEGVVEVDSEGHVRYMNQTALRTFGVSAEAVIGRHYRDAVPLEIPDHPADTDGPFAHVLRTGEPVSGEGATVRMADGGALRAAYYIRPLAAAAGSGVLLVFRDITERERQQLRLQLMSSAVEQSASAILITDTDGHIEYVNPKFCALYGFEPSELIGETPRRLKSGHTTAAEYQGLWRTILGGGEWHGEFLNLRKDGEARWVAAAIASLRDPDGRPTHFIGVHEDITERKAIESELTQAREVAETAARAKSEFLARMSHEIRTPMNAIIGLSDLALQGPLALRERDFIIKVNRSAQSLLGIINDVLDFSRIDAGRLELESVEFALDDVLQHLADMVHTRVHDGVELYFDTPPEVPARFVGDPLRLGQVLVNLCSNATKFTRTGFIAVRVRCVEATPGTVTLGFEVEDSGDGIPADRLPLLFDAFSQAEASIARRFGGSGLGLAICRQLVRLMGGEIRVRSTEGVGSSFAFTVQLGRVGSAAEFPMPGALVGRRVLWAAPPSRGRELLRERCVELGLEVSLADSMPALCHAIDAAREQGSPYDVLLVDCGLPGDVLPAWRCAAPPPLVNVCSGSSCAEFELHLATTGLCTIQRLDRPVTRKALVVALTRALGCEDAPAPEVRRHTAAEALAALAGSRVLVVDDAELNQEVAREYLQSVGVSVALASNGAEAVAMLAQQRFDAVLMDCQMPVMDGYAATRALRQQDALASLPIIALTANALAGERERVLEAGMNDFISKPVDPERLFDVLMRWIAPLTPPLAAAPARASMPAMLSAAAAGTGGAPGGTSTPPDGVPPLPGVDTAVGLARAMGRPKTYLKYLRIFHESHAGFAANFDAARSVGDAALAQRLAHTLKSGAASIGALEVEAAAIALESLLREGGDAAAVSAARDRLCDALTPLLAALAALQTATA</sequence>
<keyword evidence="4" id="KW-1003">Cell membrane</keyword>
<feature type="transmembrane region" description="Helical" evidence="17">
    <location>
        <begin position="324"/>
        <end position="346"/>
    </location>
</feature>
<dbReference type="SMART" id="SM00304">
    <property type="entry name" value="HAMP"/>
    <property type="match status" value="1"/>
</dbReference>
<keyword evidence="16" id="KW-0175">Coiled coil</keyword>
<dbReference type="InterPro" id="IPR003660">
    <property type="entry name" value="HAMP_dom"/>
</dbReference>
<accession>A0ABX7M8A7</accession>
<dbReference type="InterPro" id="IPR036890">
    <property type="entry name" value="HATPase_C_sf"/>
</dbReference>
<keyword evidence="25" id="KW-1185">Reference proteome</keyword>
<dbReference type="InterPro" id="IPR013656">
    <property type="entry name" value="PAS_4"/>
</dbReference>
<keyword evidence="6" id="KW-0808">Transferase</keyword>
<evidence type="ECO:0000313" key="24">
    <source>
        <dbReference type="EMBL" id="QSI77131.1"/>
    </source>
</evidence>
<dbReference type="InterPro" id="IPR004358">
    <property type="entry name" value="Sig_transdc_His_kin-like_C"/>
</dbReference>
<organism evidence="24 25">
    <name type="scientific">Niveibacterium microcysteis</name>
    <dbReference type="NCBI Taxonomy" id="2811415"/>
    <lineage>
        <taxon>Bacteria</taxon>
        <taxon>Pseudomonadati</taxon>
        <taxon>Pseudomonadota</taxon>
        <taxon>Betaproteobacteria</taxon>
        <taxon>Rhodocyclales</taxon>
        <taxon>Rhodocyclaceae</taxon>
        <taxon>Niveibacterium</taxon>
    </lineage>
</organism>
<evidence type="ECO:0000256" key="15">
    <source>
        <dbReference type="PROSITE-ProRule" id="PRU00169"/>
    </source>
</evidence>
<dbReference type="SMART" id="SM00388">
    <property type="entry name" value="HisKA"/>
    <property type="match status" value="1"/>
</dbReference>
<dbReference type="Gene3D" id="3.40.50.2300">
    <property type="match status" value="1"/>
</dbReference>
<evidence type="ECO:0000256" key="2">
    <source>
        <dbReference type="ARBA" id="ARBA00004651"/>
    </source>
</evidence>
<dbReference type="Gene3D" id="6.10.340.10">
    <property type="match status" value="1"/>
</dbReference>
<evidence type="ECO:0000256" key="12">
    <source>
        <dbReference type="ARBA" id="ARBA00023012"/>
    </source>
</evidence>
<dbReference type="InterPro" id="IPR003661">
    <property type="entry name" value="HisK_dim/P_dom"/>
</dbReference>
<dbReference type="InterPro" id="IPR036097">
    <property type="entry name" value="HisK_dim/P_sf"/>
</dbReference>
<dbReference type="SUPFAM" id="SSF47226">
    <property type="entry name" value="Histidine-containing phosphotransfer domain, HPT domain"/>
    <property type="match status" value="1"/>
</dbReference>
<dbReference type="Gene3D" id="3.30.450.20">
    <property type="entry name" value="PAS domain"/>
    <property type="match status" value="4"/>
</dbReference>
<feature type="modified residue" description="Phosphohistidine" evidence="14">
    <location>
        <position position="1545"/>
    </location>
</feature>
<dbReference type="Gene3D" id="1.20.120.160">
    <property type="entry name" value="HPT domain"/>
    <property type="match status" value="1"/>
</dbReference>
<dbReference type="InterPro" id="IPR003594">
    <property type="entry name" value="HATPase_dom"/>
</dbReference>
<evidence type="ECO:0000256" key="13">
    <source>
        <dbReference type="ARBA" id="ARBA00023136"/>
    </source>
</evidence>
<dbReference type="CDD" id="cd17546">
    <property type="entry name" value="REC_hyHK_CKI1_RcsC-like"/>
    <property type="match status" value="1"/>
</dbReference>
<feature type="domain" description="Histidine kinase" evidence="18">
    <location>
        <begin position="951"/>
        <end position="1171"/>
    </location>
</feature>
<dbReference type="Pfam" id="PF08448">
    <property type="entry name" value="PAS_4"/>
    <property type="match status" value="2"/>
</dbReference>
<dbReference type="SMART" id="SM00448">
    <property type="entry name" value="REC"/>
    <property type="match status" value="1"/>
</dbReference>
<evidence type="ECO:0000256" key="8">
    <source>
        <dbReference type="ARBA" id="ARBA00022741"/>
    </source>
</evidence>
<dbReference type="Pfam" id="PF02518">
    <property type="entry name" value="HATPase_c"/>
    <property type="match status" value="1"/>
</dbReference>
<keyword evidence="13 17" id="KW-0472">Membrane</keyword>
<dbReference type="PROSITE" id="PS50112">
    <property type="entry name" value="PAS"/>
    <property type="match status" value="3"/>
</dbReference>
<dbReference type="SUPFAM" id="SSF55785">
    <property type="entry name" value="PYP-like sensor domain (PAS domain)"/>
    <property type="match status" value="4"/>
</dbReference>
<evidence type="ECO:0000259" key="19">
    <source>
        <dbReference type="PROSITE" id="PS50110"/>
    </source>
</evidence>
<dbReference type="PROSITE" id="PS50110">
    <property type="entry name" value="RESPONSE_REGULATORY"/>
    <property type="match status" value="1"/>
</dbReference>
<keyword evidence="10" id="KW-0067">ATP-binding</keyword>
<evidence type="ECO:0000256" key="14">
    <source>
        <dbReference type="PROSITE-ProRule" id="PRU00110"/>
    </source>
</evidence>